<dbReference type="HOGENOM" id="CLU_031955_0_0_5"/>
<keyword evidence="5" id="KW-0949">S-adenosyl-L-methionine</keyword>
<dbReference type="InterPro" id="IPR029063">
    <property type="entry name" value="SAM-dependent_MTases_sf"/>
</dbReference>
<name>Q2WAM5_PARM1</name>
<evidence type="ECO:0000256" key="5">
    <source>
        <dbReference type="ARBA" id="ARBA00022691"/>
    </source>
</evidence>
<dbReference type="InterPro" id="IPR014777">
    <property type="entry name" value="4pyrrole_Mease_sub1"/>
</dbReference>
<sequence>MGDASMITVIGIGEDGLDGLSAAARTLVDGAEVLVGGARHLAMIPANGAERLTWASPFADSRTLLEARADKRMVVLASGEPLWFGAAVTLTGWFGADRVSVVPHPGAFSLACAHLGWAMQDCLFLTIHGRPLDSLAPHLAPGRRLLILAEDRTSPAKVVALLAQHGYGASPVVVLENLGGAAERITDVSGCASDLCVVAVECRLDRGVRPLSTVPGLPDEAFEHDGQLTKRDIRAATLAALAPLPGQVLWDVGAGCGSIAIEWMRAGGQAVAIESKPERLDRIARNAARLGVPGLEIIAGRAPDALPLDREPPDAIFVGGGVSEAGLLDICWSALGRGGRLVANAVTMEGEAALVALFGLHGGEMTRLSVAHLDRVGGFHAWHPAMPVTRYVGWKK</sequence>
<evidence type="ECO:0000313" key="8">
    <source>
        <dbReference type="Proteomes" id="UP000007058"/>
    </source>
</evidence>
<keyword evidence="4" id="KW-0808">Transferase</keyword>
<dbReference type="InterPro" id="IPR006365">
    <property type="entry name" value="Cbl_synth_CobL"/>
</dbReference>
<evidence type="ECO:0000256" key="3">
    <source>
        <dbReference type="ARBA" id="ARBA00022603"/>
    </source>
</evidence>
<dbReference type="KEGG" id="mag:amb0296"/>
<dbReference type="InterPro" id="IPR012818">
    <property type="entry name" value="CbiE"/>
</dbReference>
<evidence type="ECO:0000313" key="7">
    <source>
        <dbReference type="EMBL" id="BAE49100.1"/>
    </source>
</evidence>
<dbReference type="UniPathway" id="UPA00148"/>
<dbReference type="CDD" id="cd02440">
    <property type="entry name" value="AdoMet_MTases"/>
    <property type="match status" value="1"/>
</dbReference>
<dbReference type="InterPro" id="IPR000878">
    <property type="entry name" value="4pyrrol_Mease"/>
</dbReference>
<evidence type="ECO:0000256" key="4">
    <source>
        <dbReference type="ARBA" id="ARBA00022679"/>
    </source>
</evidence>
<dbReference type="PANTHER" id="PTHR43182:SF1">
    <property type="entry name" value="COBALT-PRECORRIN-7 C(5)-METHYLTRANSFERASE"/>
    <property type="match status" value="1"/>
</dbReference>
<evidence type="ECO:0000259" key="6">
    <source>
        <dbReference type="Pfam" id="PF00590"/>
    </source>
</evidence>
<organism evidence="7 8">
    <name type="scientific">Paramagnetospirillum magneticum (strain ATCC 700264 / AMB-1)</name>
    <name type="common">Magnetospirillum magneticum</name>
    <dbReference type="NCBI Taxonomy" id="342108"/>
    <lineage>
        <taxon>Bacteria</taxon>
        <taxon>Pseudomonadati</taxon>
        <taxon>Pseudomonadota</taxon>
        <taxon>Alphaproteobacteria</taxon>
        <taxon>Rhodospirillales</taxon>
        <taxon>Magnetospirillaceae</taxon>
        <taxon>Paramagnetospirillum</taxon>
    </lineage>
</organism>
<dbReference type="InterPro" id="IPR050714">
    <property type="entry name" value="Cobalamin_biosynth_MTase"/>
</dbReference>
<reference evidence="7 8" key="1">
    <citation type="journal article" date="2005" name="DNA Res.">
        <title>Complete genome sequence of the facultative anaerobic magnetotactic bacterium Magnetospirillum sp. strain AMB-1.</title>
        <authorList>
            <person name="Matsunaga T."/>
            <person name="Okamura Y."/>
            <person name="Fukuda Y."/>
            <person name="Wahyudi A.T."/>
            <person name="Murase Y."/>
            <person name="Takeyama H."/>
        </authorList>
    </citation>
    <scope>NUCLEOTIDE SEQUENCE [LARGE SCALE GENOMIC DNA]</scope>
    <source>
        <strain evidence="8">ATCC 700264 / AMB-1</strain>
    </source>
</reference>
<dbReference type="STRING" id="342108.amb0296"/>
<dbReference type="InterPro" id="IPR014776">
    <property type="entry name" value="4pyrrole_Mease_sub2"/>
</dbReference>
<protein>
    <submittedName>
        <fullName evidence="7">Precorrin-6Y C5,15-methyltransferase</fullName>
    </submittedName>
</protein>
<dbReference type="Gene3D" id="3.30.950.10">
    <property type="entry name" value="Methyltransferase, Cobalt-precorrin-4 Transmethylase, Domain 2"/>
    <property type="match status" value="1"/>
</dbReference>
<dbReference type="PANTHER" id="PTHR43182">
    <property type="entry name" value="COBALT-PRECORRIN-6B C(15)-METHYLTRANSFERASE (DECARBOXYLATING)"/>
    <property type="match status" value="1"/>
</dbReference>
<proteinExistence type="predicted"/>
<dbReference type="Pfam" id="PF00590">
    <property type="entry name" value="TP_methylase"/>
    <property type="match status" value="1"/>
</dbReference>
<dbReference type="SUPFAM" id="SSF53790">
    <property type="entry name" value="Tetrapyrrole methylase"/>
    <property type="match status" value="1"/>
</dbReference>
<dbReference type="NCBIfam" id="TIGR02467">
    <property type="entry name" value="CbiE"/>
    <property type="match status" value="1"/>
</dbReference>
<dbReference type="EMBL" id="AP007255">
    <property type="protein sequence ID" value="BAE49100.1"/>
    <property type="molecule type" value="Genomic_DNA"/>
</dbReference>
<dbReference type="PIRSF" id="PIRSF036428">
    <property type="entry name" value="CobL"/>
    <property type="match status" value="1"/>
</dbReference>
<dbReference type="Proteomes" id="UP000007058">
    <property type="component" value="Chromosome"/>
</dbReference>
<dbReference type="GO" id="GO:0032259">
    <property type="term" value="P:methylation"/>
    <property type="evidence" value="ECO:0007669"/>
    <property type="project" value="UniProtKB-KW"/>
</dbReference>
<dbReference type="AlphaFoldDB" id="Q2WAM5"/>
<dbReference type="Gene3D" id="3.40.1010.10">
    <property type="entry name" value="Cobalt-precorrin-4 Transmethylase, Domain 1"/>
    <property type="match status" value="1"/>
</dbReference>
<dbReference type="NCBIfam" id="TIGR02469">
    <property type="entry name" value="CbiT"/>
    <property type="match status" value="1"/>
</dbReference>
<feature type="domain" description="Tetrapyrrole methylase" evidence="6">
    <location>
        <begin position="6"/>
        <end position="186"/>
    </location>
</feature>
<keyword evidence="2" id="KW-0169">Cobalamin biosynthesis</keyword>
<gene>
    <name evidence="7" type="ordered locus">amb0296</name>
</gene>
<dbReference type="Gene3D" id="3.40.50.150">
    <property type="entry name" value="Vaccinia Virus protein VP39"/>
    <property type="match status" value="1"/>
</dbReference>
<evidence type="ECO:0000256" key="2">
    <source>
        <dbReference type="ARBA" id="ARBA00022573"/>
    </source>
</evidence>
<dbReference type="GO" id="GO:0009236">
    <property type="term" value="P:cobalamin biosynthetic process"/>
    <property type="evidence" value="ECO:0007669"/>
    <property type="project" value="UniProtKB-UniPathway"/>
</dbReference>
<keyword evidence="8" id="KW-1185">Reference proteome</keyword>
<dbReference type="GO" id="GO:0008276">
    <property type="term" value="F:protein methyltransferase activity"/>
    <property type="evidence" value="ECO:0007669"/>
    <property type="project" value="InterPro"/>
</dbReference>
<keyword evidence="3" id="KW-0489">Methyltransferase</keyword>
<evidence type="ECO:0000256" key="1">
    <source>
        <dbReference type="ARBA" id="ARBA00004953"/>
    </source>
</evidence>
<dbReference type="InterPro" id="IPR014008">
    <property type="entry name" value="Cbl_synth_MTase_CbiT"/>
</dbReference>
<accession>Q2WAM5</accession>
<comment type="pathway">
    <text evidence="1">Cofactor biosynthesis; adenosylcobalamin biosynthesis.</text>
</comment>
<dbReference type="SUPFAM" id="SSF53335">
    <property type="entry name" value="S-adenosyl-L-methionine-dependent methyltransferases"/>
    <property type="match status" value="1"/>
</dbReference>
<dbReference type="CDD" id="cd11644">
    <property type="entry name" value="Precorrin-6Y-MT"/>
    <property type="match status" value="1"/>
</dbReference>
<dbReference type="InterPro" id="IPR035996">
    <property type="entry name" value="4pyrrol_Methylase_sf"/>
</dbReference>